<comment type="caution">
    <text evidence="1">The sequence shown here is derived from an EMBL/GenBank/DDBJ whole genome shotgun (WGS) entry which is preliminary data.</text>
</comment>
<evidence type="ECO:0000313" key="1">
    <source>
        <dbReference type="EMBL" id="CAF4429978.1"/>
    </source>
</evidence>
<evidence type="ECO:0000313" key="2">
    <source>
        <dbReference type="Proteomes" id="UP000663844"/>
    </source>
</evidence>
<protein>
    <submittedName>
        <fullName evidence="1">Uncharacterized protein</fullName>
    </submittedName>
</protein>
<organism evidence="1 2">
    <name type="scientific">Adineta steineri</name>
    <dbReference type="NCBI Taxonomy" id="433720"/>
    <lineage>
        <taxon>Eukaryota</taxon>
        <taxon>Metazoa</taxon>
        <taxon>Spiralia</taxon>
        <taxon>Gnathifera</taxon>
        <taxon>Rotifera</taxon>
        <taxon>Eurotatoria</taxon>
        <taxon>Bdelloidea</taxon>
        <taxon>Adinetida</taxon>
        <taxon>Adinetidae</taxon>
        <taxon>Adineta</taxon>
    </lineage>
</organism>
<feature type="non-terminal residue" evidence="1">
    <location>
        <position position="1"/>
    </location>
</feature>
<sequence length="17" mass="1779">DGDDSMGMHSDTVLDLA</sequence>
<dbReference type="AlphaFoldDB" id="A0A820R0U4"/>
<dbReference type="EMBL" id="CAJOAZ010030050">
    <property type="protein sequence ID" value="CAF4429978.1"/>
    <property type="molecule type" value="Genomic_DNA"/>
</dbReference>
<name>A0A820R0U4_9BILA</name>
<accession>A0A820R0U4</accession>
<dbReference type="Proteomes" id="UP000663844">
    <property type="component" value="Unassembled WGS sequence"/>
</dbReference>
<proteinExistence type="predicted"/>
<gene>
    <name evidence="1" type="ORF">OXD698_LOCUS53168</name>
</gene>
<reference evidence="1" key="1">
    <citation type="submission" date="2021-02" db="EMBL/GenBank/DDBJ databases">
        <authorList>
            <person name="Nowell W R."/>
        </authorList>
    </citation>
    <scope>NUCLEOTIDE SEQUENCE</scope>
</reference>